<evidence type="ECO:0000313" key="14">
    <source>
        <dbReference type="EMBL" id="GAT34625.1"/>
    </source>
</evidence>
<dbReference type="SUPFAM" id="SSF52540">
    <property type="entry name" value="P-loop containing nucleoside triphosphate hydrolases"/>
    <property type="match status" value="2"/>
</dbReference>
<dbReference type="HAMAP" id="MF_00983">
    <property type="entry name" value="PriA"/>
    <property type="match status" value="1"/>
</dbReference>
<keyword evidence="15" id="KW-1185">Reference proteome</keyword>
<proteinExistence type="inferred from homology"/>
<feature type="binding site" evidence="12">
    <location>
        <position position="447"/>
    </location>
    <ligand>
        <name>Zn(2+)</name>
        <dbReference type="ChEBI" id="CHEBI:29105"/>
        <label>1</label>
    </ligand>
</feature>
<dbReference type="RefSeq" id="WP_075080239.1">
    <property type="nucleotide sequence ID" value="NZ_BDCO01000002.1"/>
</dbReference>
<dbReference type="OrthoDB" id="9759544at2"/>
<dbReference type="PANTHER" id="PTHR30580:SF0">
    <property type="entry name" value="PRIMOSOMAL PROTEIN N"/>
    <property type="match status" value="1"/>
</dbReference>
<keyword evidence="10 12" id="KW-0413">Isomerase</keyword>
<keyword evidence="3 12" id="KW-0479">Metal-binding</keyword>
<keyword evidence="5 12" id="KW-0378">Hydrolase</keyword>
<keyword evidence="2 12" id="KW-0235">DNA replication</keyword>
<sequence length="739" mass="81803">MPSFARVLPDKAGDRALDYIIPPHMAEMVAPGSRVKVPLRARLLQGTVLEVLEDSDVPGLKEIHEVMGGQPLILPKLFELARWISDYYCCSLEAAMSCLLPQVVRQAQVSAKKRNFARALREITDDDLEKLAAKAPRQADALNAVQQAGKPTAITELCQTAGVSEGVFRTLEEKGWIAIEQEEVARDPHAGDTFIPTQDLELNEEQALALEAVKVAIASPTPPRPILLFGVTGSGKTEIYLQSIKAVLAQGRSALVLVPEISLTPQTVERFKARFAALQQEVAVLHSHLAAGERHDEWYKVRSGKAKIVIGARSAVFAPLESPGIIIVDEEHESSYKQEETPRYNARDVAVLRAQREGCPIVLGSATPSIESWHNVQNGKYQLVRLAQRVDDRKMPVIRIVDMRKTTKGGESAFSPPLVTAIESRLKKGEQTILFLNRRGFSTTMLCEVCGHVCECPNCSVALTYHRDASQLACHICGHTERAPKVCPECRDPGIRHAGIGTQKVEDIVRKIFPKARIARMDADAMSRKDAYRLTLGAFKKGEIDILVGTQMIAKGLHFPNVTLVGIINADLGLHVPDFRAGERTFQLLTQVAGRAGRGEMEGEVLVQSYTPTSPSIQFARHHDFEGFVEQEMEFRERFHFPPFSRMVLVTVRSESREKAEFTTQTFVRRLREVTPEGIAVSEATPAPLEKAKGYYRFQTALRGTSTRAMSRAVQTVLHALPLPEDVFIVADVDPVQLM</sequence>
<dbReference type="Proteomes" id="UP000076023">
    <property type="component" value="Unassembled WGS sequence"/>
</dbReference>
<dbReference type="EMBL" id="BDCO01000002">
    <property type="protein sequence ID" value="GAT34625.1"/>
    <property type="molecule type" value="Genomic_DNA"/>
</dbReference>
<dbReference type="Pfam" id="PF17764">
    <property type="entry name" value="PriA_3primeBD"/>
    <property type="match status" value="1"/>
</dbReference>
<feature type="binding site" evidence="12">
    <location>
        <position position="459"/>
    </location>
    <ligand>
        <name>Zn(2+)</name>
        <dbReference type="ChEBI" id="CHEBI:29105"/>
        <label>2</label>
    </ligand>
</feature>
<dbReference type="GO" id="GO:0006269">
    <property type="term" value="P:DNA replication, synthesis of primer"/>
    <property type="evidence" value="ECO:0007669"/>
    <property type="project" value="UniProtKB-KW"/>
</dbReference>
<evidence type="ECO:0000256" key="1">
    <source>
        <dbReference type="ARBA" id="ARBA00022515"/>
    </source>
</evidence>
<dbReference type="InParanoid" id="A0A146GAG6"/>
<feature type="binding site" evidence="12">
    <location>
        <position position="456"/>
    </location>
    <ligand>
        <name>Zn(2+)</name>
        <dbReference type="ChEBI" id="CHEBI:29105"/>
        <label>2</label>
    </ligand>
</feature>
<dbReference type="CDD" id="cd18804">
    <property type="entry name" value="SF2_C_priA"/>
    <property type="match status" value="1"/>
</dbReference>
<comment type="function">
    <text evidence="12">Initiates the restart of stalled replication forks, which reloads the replicative helicase on sites other than the origin of replication. Recognizes and binds to abandoned replication forks and remodels them to uncover a helicase loading site. Promotes assembly of the primosome at these replication forks.</text>
</comment>
<dbReference type="InterPro" id="IPR040498">
    <property type="entry name" value="PriA_CRR"/>
</dbReference>
<dbReference type="GO" id="GO:0006270">
    <property type="term" value="P:DNA replication initiation"/>
    <property type="evidence" value="ECO:0007669"/>
    <property type="project" value="TreeGrafter"/>
</dbReference>
<comment type="subunit">
    <text evidence="12">Component of the replication restart primosome.</text>
</comment>
<feature type="binding site" evidence="12">
    <location>
        <position position="474"/>
    </location>
    <ligand>
        <name>Zn(2+)</name>
        <dbReference type="ChEBI" id="CHEBI:29105"/>
        <label>2</label>
    </ligand>
</feature>
<keyword evidence="1 12" id="KW-0639">Primosome</keyword>
<dbReference type="Gene3D" id="3.40.50.300">
    <property type="entry name" value="P-loop containing nucleotide triphosphate hydrolases"/>
    <property type="match status" value="2"/>
</dbReference>
<dbReference type="GO" id="GO:0005524">
    <property type="term" value="F:ATP binding"/>
    <property type="evidence" value="ECO:0007669"/>
    <property type="project" value="UniProtKB-UniRule"/>
</dbReference>
<dbReference type="GO" id="GO:0008270">
    <property type="term" value="F:zinc ion binding"/>
    <property type="evidence" value="ECO:0007669"/>
    <property type="project" value="UniProtKB-UniRule"/>
</dbReference>
<dbReference type="Pfam" id="PF18319">
    <property type="entry name" value="Zn_ribbon_PriA"/>
    <property type="match status" value="1"/>
</dbReference>
<evidence type="ECO:0000256" key="5">
    <source>
        <dbReference type="ARBA" id="ARBA00022801"/>
    </source>
</evidence>
<dbReference type="GO" id="GO:0003677">
    <property type="term" value="F:DNA binding"/>
    <property type="evidence" value="ECO:0007669"/>
    <property type="project" value="UniProtKB-UniRule"/>
</dbReference>
<evidence type="ECO:0000256" key="7">
    <source>
        <dbReference type="ARBA" id="ARBA00022833"/>
    </source>
</evidence>
<feature type="binding site" evidence="12">
    <location>
        <position position="490"/>
    </location>
    <ligand>
        <name>Zn(2+)</name>
        <dbReference type="ChEBI" id="CHEBI:29105"/>
        <label>1</label>
    </ligand>
</feature>
<dbReference type="PANTHER" id="PTHR30580">
    <property type="entry name" value="PRIMOSOMAL PROTEIN N"/>
    <property type="match status" value="1"/>
</dbReference>
<protein>
    <recommendedName>
        <fullName evidence="12">Replication restart protein PriA</fullName>
    </recommendedName>
    <alternativeName>
        <fullName evidence="12">ATP-dependent DNA helicase PriA</fullName>
        <ecNumber evidence="12">5.6.2.4</ecNumber>
    </alternativeName>
    <alternativeName>
        <fullName evidence="12">DNA 3'-5' helicase PriA</fullName>
    </alternativeName>
</protein>
<feature type="binding site" evidence="12">
    <location>
        <position position="477"/>
    </location>
    <ligand>
        <name>Zn(2+)</name>
        <dbReference type="ChEBI" id="CHEBI:29105"/>
        <label>2</label>
    </ligand>
</feature>
<dbReference type="GO" id="GO:0016887">
    <property type="term" value="F:ATP hydrolysis activity"/>
    <property type="evidence" value="ECO:0007669"/>
    <property type="project" value="RHEA"/>
</dbReference>
<keyword evidence="9 12" id="KW-0238">DNA-binding</keyword>
<dbReference type="FunFam" id="3.40.50.300:FF:000489">
    <property type="entry name" value="Primosome assembly protein PriA"/>
    <property type="match status" value="1"/>
</dbReference>
<dbReference type="InterPro" id="IPR027417">
    <property type="entry name" value="P-loop_NTPase"/>
</dbReference>
<keyword evidence="8 12" id="KW-0067">ATP-binding</keyword>
<comment type="similarity">
    <text evidence="12">Belongs to the helicase family. PriA subfamily.</text>
</comment>
<dbReference type="InterPro" id="IPR041236">
    <property type="entry name" value="PriA_C"/>
</dbReference>
<keyword evidence="6 12" id="KW-0347">Helicase</keyword>
<dbReference type="STRING" id="690879.TSACC_23057"/>
<evidence type="ECO:0000256" key="6">
    <source>
        <dbReference type="ARBA" id="ARBA00022806"/>
    </source>
</evidence>
<comment type="caution">
    <text evidence="14">The sequence shown here is derived from an EMBL/GenBank/DDBJ whole genome shotgun (WGS) entry which is preliminary data.</text>
</comment>
<reference evidence="15" key="1">
    <citation type="journal article" date="2017" name="Genome Announc.">
        <title>Draft Genome Sequence of Terrimicrobium sacchariphilum NM-5T, a Facultative Anaerobic Soil Bacterium of the Class Spartobacteria.</title>
        <authorList>
            <person name="Qiu Y.L."/>
            <person name="Tourlousse D.M."/>
            <person name="Matsuura N."/>
            <person name="Ohashi A."/>
            <person name="Sekiguchi Y."/>
        </authorList>
    </citation>
    <scope>NUCLEOTIDE SEQUENCE [LARGE SCALE GENOMIC DNA]</scope>
    <source>
        <strain evidence="15">NM-5</strain>
    </source>
</reference>
<feature type="domain" description="Helicase ATP-binding" evidence="13">
    <location>
        <begin position="217"/>
        <end position="386"/>
    </location>
</feature>
<gene>
    <name evidence="12" type="primary">priA</name>
    <name evidence="14" type="ORF">TSACC_23057</name>
</gene>
<dbReference type="CDD" id="cd17929">
    <property type="entry name" value="DEXHc_priA"/>
    <property type="match status" value="1"/>
</dbReference>
<dbReference type="InterPro" id="IPR014001">
    <property type="entry name" value="Helicase_ATP-bd"/>
</dbReference>
<evidence type="ECO:0000256" key="2">
    <source>
        <dbReference type="ARBA" id="ARBA00022705"/>
    </source>
</evidence>
<accession>A0A146GAG6</accession>
<dbReference type="Pfam" id="PF00271">
    <property type="entry name" value="Helicase_C"/>
    <property type="match status" value="1"/>
</dbReference>
<comment type="catalytic activity">
    <reaction evidence="11 12">
        <text>ATP + H2O = ADP + phosphate + H(+)</text>
        <dbReference type="Rhea" id="RHEA:13065"/>
        <dbReference type="ChEBI" id="CHEBI:15377"/>
        <dbReference type="ChEBI" id="CHEBI:15378"/>
        <dbReference type="ChEBI" id="CHEBI:30616"/>
        <dbReference type="ChEBI" id="CHEBI:43474"/>
        <dbReference type="ChEBI" id="CHEBI:456216"/>
        <dbReference type="EC" id="5.6.2.4"/>
    </reaction>
</comment>
<dbReference type="SMART" id="SM00487">
    <property type="entry name" value="DEXDc"/>
    <property type="match status" value="1"/>
</dbReference>
<feature type="binding site" evidence="12">
    <location>
        <position position="487"/>
    </location>
    <ligand>
        <name>Zn(2+)</name>
        <dbReference type="ChEBI" id="CHEBI:29105"/>
        <label>1</label>
    </ligand>
</feature>
<evidence type="ECO:0000256" key="8">
    <source>
        <dbReference type="ARBA" id="ARBA00022840"/>
    </source>
</evidence>
<name>A0A146GAG6_TERSA</name>
<dbReference type="Pfam" id="PF00270">
    <property type="entry name" value="DEAD"/>
    <property type="match status" value="1"/>
</dbReference>
<keyword evidence="4 12" id="KW-0547">Nucleotide-binding</keyword>
<comment type="cofactor">
    <cofactor evidence="12">
        <name>Zn(2+)</name>
        <dbReference type="ChEBI" id="CHEBI:29105"/>
    </cofactor>
    <text evidence="12">Binds 2 zinc ions per subunit.</text>
</comment>
<dbReference type="GO" id="GO:1990077">
    <property type="term" value="C:primosome complex"/>
    <property type="evidence" value="ECO:0007669"/>
    <property type="project" value="UniProtKB-UniRule"/>
</dbReference>
<dbReference type="InterPro" id="IPR005259">
    <property type="entry name" value="PriA"/>
</dbReference>
<evidence type="ECO:0000256" key="4">
    <source>
        <dbReference type="ARBA" id="ARBA00022741"/>
    </source>
</evidence>
<evidence type="ECO:0000256" key="11">
    <source>
        <dbReference type="ARBA" id="ARBA00048988"/>
    </source>
</evidence>
<dbReference type="InterPro" id="IPR001650">
    <property type="entry name" value="Helicase_C-like"/>
</dbReference>
<dbReference type="InterPro" id="IPR042115">
    <property type="entry name" value="PriA_3primeBD_sf"/>
</dbReference>
<evidence type="ECO:0000313" key="15">
    <source>
        <dbReference type="Proteomes" id="UP000076023"/>
    </source>
</evidence>
<dbReference type="AlphaFoldDB" id="A0A146GAG6"/>
<dbReference type="GO" id="GO:0006310">
    <property type="term" value="P:DNA recombination"/>
    <property type="evidence" value="ECO:0007669"/>
    <property type="project" value="InterPro"/>
</dbReference>
<evidence type="ECO:0000256" key="3">
    <source>
        <dbReference type="ARBA" id="ARBA00022723"/>
    </source>
</evidence>
<dbReference type="InterPro" id="IPR011545">
    <property type="entry name" value="DEAD/DEAH_box_helicase_dom"/>
</dbReference>
<evidence type="ECO:0000259" key="13">
    <source>
        <dbReference type="PROSITE" id="PS51192"/>
    </source>
</evidence>
<dbReference type="NCBIfam" id="TIGR00595">
    <property type="entry name" value="priA"/>
    <property type="match status" value="1"/>
</dbReference>
<dbReference type="Pfam" id="PF18074">
    <property type="entry name" value="PriA_C"/>
    <property type="match status" value="1"/>
</dbReference>
<feature type="binding site" evidence="12">
    <location>
        <position position="450"/>
    </location>
    <ligand>
        <name>Zn(2+)</name>
        <dbReference type="ChEBI" id="CHEBI:29105"/>
        <label>1</label>
    </ligand>
</feature>
<organism evidence="14 15">
    <name type="scientific">Terrimicrobium sacchariphilum</name>
    <dbReference type="NCBI Taxonomy" id="690879"/>
    <lineage>
        <taxon>Bacteria</taxon>
        <taxon>Pseudomonadati</taxon>
        <taxon>Verrucomicrobiota</taxon>
        <taxon>Terrimicrobiia</taxon>
        <taxon>Terrimicrobiales</taxon>
        <taxon>Terrimicrobiaceae</taxon>
        <taxon>Terrimicrobium</taxon>
    </lineage>
</organism>
<dbReference type="GO" id="GO:0043138">
    <property type="term" value="F:3'-5' DNA helicase activity"/>
    <property type="evidence" value="ECO:0007669"/>
    <property type="project" value="UniProtKB-EC"/>
</dbReference>
<dbReference type="InterPro" id="IPR041222">
    <property type="entry name" value="PriA_3primeBD"/>
</dbReference>
<dbReference type="PROSITE" id="PS51192">
    <property type="entry name" value="HELICASE_ATP_BIND_1"/>
    <property type="match status" value="1"/>
</dbReference>
<dbReference type="Gene3D" id="3.40.1440.60">
    <property type="entry name" value="PriA, 3(prime) DNA-binding domain"/>
    <property type="match status" value="1"/>
</dbReference>
<evidence type="ECO:0000256" key="9">
    <source>
        <dbReference type="ARBA" id="ARBA00023125"/>
    </source>
</evidence>
<dbReference type="SMART" id="SM00490">
    <property type="entry name" value="HELICc"/>
    <property type="match status" value="1"/>
</dbReference>
<comment type="catalytic activity">
    <reaction evidence="12">
        <text>Couples ATP hydrolysis with the unwinding of duplex DNA by translocating in the 3'-5' direction.</text>
        <dbReference type="EC" id="5.6.2.4"/>
    </reaction>
</comment>
<dbReference type="EC" id="5.6.2.4" evidence="12"/>
<dbReference type="FunCoup" id="A0A146GAG6">
    <property type="interactions" value="294"/>
</dbReference>
<evidence type="ECO:0000256" key="12">
    <source>
        <dbReference type="HAMAP-Rule" id="MF_00983"/>
    </source>
</evidence>
<dbReference type="GO" id="GO:0006302">
    <property type="term" value="P:double-strand break repair"/>
    <property type="evidence" value="ECO:0007669"/>
    <property type="project" value="InterPro"/>
</dbReference>
<keyword evidence="7 12" id="KW-0862">Zinc</keyword>
<evidence type="ECO:0000256" key="10">
    <source>
        <dbReference type="ARBA" id="ARBA00023235"/>
    </source>
</evidence>